<dbReference type="SUPFAM" id="SSF53448">
    <property type="entry name" value="Nucleotide-diphospho-sugar transferases"/>
    <property type="match status" value="1"/>
</dbReference>
<evidence type="ECO:0000256" key="7">
    <source>
        <dbReference type="ARBA" id="ARBA00044345"/>
    </source>
</evidence>
<dbReference type="SUPFAM" id="SSF48371">
    <property type="entry name" value="ARM repeat"/>
    <property type="match status" value="1"/>
</dbReference>
<dbReference type="SMART" id="SM00515">
    <property type="entry name" value="eIF5C"/>
    <property type="match status" value="1"/>
</dbReference>
<dbReference type="InterPro" id="IPR056764">
    <property type="entry name" value="LbH_EIF2B3/5"/>
</dbReference>
<comment type="subcellular location">
    <subcellularLocation>
        <location evidence="1">Cytoplasm</location>
        <location evidence="1">Cytosol</location>
    </subcellularLocation>
</comment>
<comment type="subunit">
    <text evidence="8">Component of the translation initiation factor 2B (eIF2B) complex which is a heterodecamer of two sets of five different subunits: alpha, beta, gamma, delta and epsilon. Subunits alpha, beta and delta comprise a regulatory subcomplex and subunits epsilon and gamma comprise a catalytic subcomplex. Within the complex, the hexameric regulatory complex resides at the center, with the two heterodimeric catalytic subcomplexes bound on opposite sides.</text>
</comment>
<evidence type="ECO:0000256" key="5">
    <source>
        <dbReference type="ARBA" id="ARBA00022917"/>
    </source>
</evidence>
<feature type="compositionally biased region" description="Acidic residues" evidence="9">
    <location>
        <begin position="547"/>
        <end position="560"/>
    </location>
</feature>
<keyword evidence="4" id="KW-0396">Initiation factor</keyword>
<dbReference type="InterPro" id="IPR003307">
    <property type="entry name" value="W2_domain"/>
</dbReference>
<evidence type="ECO:0000313" key="14">
    <source>
        <dbReference type="Proteomes" id="UP000663852"/>
    </source>
</evidence>
<evidence type="ECO:0000313" key="13">
    <source>
        <dbReference type="Proteomes" id="UP000663828"/>
    </source>
</evidence>
<evidence type="ECO:0000256" key="1">
    <source>
        <dbReference type="ARBA" id="ARBA00004514"/>
    </source>
</evidence>
<evidence type="ECO:0000256" key="4">
    <source>
        <dbReference type="ARBA" id="ARBA00022540"/>
    </source>
</evidence>
<dbReference type="InterPro" id="IPR051956">
    <property type="entry name" value="eIF2B_epsilon"/>
</dbReference>
<dbReference type="PANTHER" id="PTHR45887:SF1">
    <property type="entry name" value="TRANSLATION INITIATION FACTOR EIF-2B SUBUNIT EPSILON"/>
    <property type="match status" value="1"/>
</dbReference>
<proteinExistence type="inferred from homology"/>
<dbReference type="Pfam" id="PF02020">
    <property type="entry name" value="W2"/>
    <property type="match status" value="1"/>
</dbReference>
<evidence type="ECO:0000313" key="12">
    <source>
        <dbReference type="EMBL" id="CAF1252252.1"/>
    </source>
</evidence>
<feature type="region of interest" description="Disordered" evidence="9">
    <location>
        <begin position="535"/>
        <end position="637"/>
    </location>
</feature>
<comment type="similarity">
    <text evidence="2">Belongs to the eIF-2B gamma/epsilon subunits family.</text>
</comment>
<dbReference type="EMBL" id="CAJNOJ010000011">
    <property type="protein sequence ID" value="CAF0789931.1"/>
    <property type="molecule type" value="Genomic_DNA"/>
</dbReference>
<gene>
    <name evidence="11" type="ORF">EDS130_LOCUS4293</name>
    <name evidence="12" type="ORF">XAT740_LOCUS26321</name>
</gene>
<dbReference type="GO" id="GO:0005085">
    <property type="term" value="F:guanyl-nucleotide exchange factor activity"/>
    <property type="evidence" value="ECO:0007669"/>
    <property type="project" value="InterPro"/>
</dbReference>
<dbReference type="Gene3D" id="2.160.10.10">
    <property type="entry name" value="Hexapeptide repeat proteins"/>
    <property type="match status" value="1"/>
</dbReference>
<feature type="compositionally biased region" description="Low complexity" evidence="9">
    <location>
        <begin position="610"/>
        <end position="627"/>
    </location>
</feature>
<dbReference type="Pfam" id="PF25084">
    <property type="entry name" value="LbH_EIF2B"/>
    <property type="match status" value="1"/>
</dbReference>
<dbReference type="GO" id="GO:0031369">
    <property type="term" value="F:translation initiation factor binding"/>
    <property type="evidence" value="ECO:0007669"/>
    <property type="project" value="InterPro"/>
</dbReference>
<evidence type="ECO:0000259" key="10">
    <source>
        <dbReference type="PROSITE" id="PS51363"/>
    </source>
</evidence>
<dbReference type="Gene3D" id="1.25.40.180">
    <property type="match status" value="1"/>
</dbReference>
<evidence type="ECO:0000256" key="6">
    <source>
        <dbReference type="ARBA" id="ARBA00044144"/>
    </source>
</evidence>
<dbReference type="InterPro" id="IPR011004">
    <property type="entry name" value="Trimer_LpxA-like_sf"/>
</dbReference>
<dbReference type="AlphaFoldDB" id="A0A813S4P7"/>
<dbReference type="CDD" id="cd11558">
    <property type="entry name" value="W2_eIF2B_epsilon"/>
    <property type="match status" value="1"/>
</dbReference>
<feature type="compositionally biased region" description="Basic and acidic residues" evidence="9">
    <location>
        <begin position="561"/>
        <end position="576"/>
    </location>
</feature>
<keyword evidence="3" id="KW-0963">Cytoplasm</keyword>
<feature type="domain" description="W2" evidence="10">
    <location>
        <begin position="630"/>
        <end position="818"/>
    </location>
</feature>
<evidence type="ECO:0000313" key="11">
    <source>
        <dbReference type="EMBL" id="CAF0789931.1"/>
    </source>
</evidence>
<organism evidence="11 14">
    <name type="scientific">Adineta ricciae</name>
    <name type="common">Rotifer</name>
    <dbReference type="NCBI Taxonomy" id="249248"/>
    <lineage>
        <taxon>Eukaryota</taxon>
        <taxon>Metazoa</taxon>
        <taxon>Spiralia</taxon>
        <taxon>Gnathifera</taxon>
        <taxon>Rotifera</taxon>
        <taxon>Eurotatoria</taxon>
        <taxon>Bdelloidea</taxon>
        <taxon>Adinetida</taxon>
        <taxon>Adinetidae</taxon>
        <taxon>Adineta</taxon>
    </lineage>
</organism>
<evidence type="ECO:0000256" key="8">
    <source>
        <dbReference type="ARBA" id="ARBA00046432"/>
    </source>
</evidence>
<dbReference type="OrthoDB" id="424572at2759"/>
<protein>
    <recommendedName>
        <fullName evidence="6">Translation initiation factor eIF2B subunit epsilon</fullName>
    </recommendedName>
    <alternativeName>
        <fullName evidence="7">eIF2B GDP-GTP exchange factor subunit epsilon</fullName>
    </alternativeName>
</protein>
<dbReference type="SUPFAM" id="SSF51161">
    <property type="entry name" value="Trimeric LpxA-like enzymes"/>
    <property type="match status" value="1"/>
</dbReference>
<dbReference type="GO" id="GO:0005851">
    <property type="term" value="C:eukaryotic translation initiation factor 2B complex"/>
    <property type="evidence" value="ECO:0007669"/>
    <property type="project" value="TreeGrafter"/>
</dbReference>
<evidence type="ECO:0000256" key="9">
    <source>
        <dbReference type="SAM" id="MobiDB-lite"/>
    </source>
</evidence>
<dbReference type="GO" id="GO:0003743">
    <property type="term" value="F:translation initiation factor activity"/>
    <property type="evidence" value="ECO:0007669"/>
    <property type="project" value="TreeGrafter"/>
</dbReference>
<name>A0A813S4P7_ADIRI</name>
<dbReference type="InterPro" id="IPR016024">
    <property type="entry name" value="ARM-type_fold"/>
</dbReference>
<keyword evidence="13" id="KW-1185">Reference proteome</keyword>
<evidence type="ECO:0000256" key="3">
    <source>
        <dbReference type="ARBA" id="ARBA00022490"/>
    </source>
</evidence>
<dbReference type="InterPro" id="IPR044123">
    <property type="entry name" value="W2_eIF2B_epsilon"/>
</dbReference>
<keyword evidence="5" id="KW-0648">Protein biosynthesis</keyword>
<feature type="compositionally biased region" description="Polar residues" evidence="9">
    <location>
        <begin position="594"/>
        <end position="609"/>
    </location>
</feature>
<dbReference type="PANTHER" id="PTHR45887">
    <property type="entry name" value="TRANSLATION INITIATION FACTOR EIF-2B SUBUNIT EPSILON"/>
    <property type="match status" value="1"/>
</dbReference>
<dbReference type="EMBL" id="CAJNOR010002134">
    <property type="protein sequence ID" value="CAF1252252.1"/>
    <property type="molecule type" value="Genomic_DNA"/>
</dbReference>
<sequence>MPKPTNPNADFREEERLTCVLVLDSFNTYINEIVSHTSLPLCLWPVDGQPLLDYTIQALIRSGIQEIILLATTNSAEIRSYLMSTHWLRTYPKLIRTIPCREARSLGDCLKDLERENIISNHFLLVYGNGTLLTNTQLNELFYVHKENIKKDKNCIMTLVYRQLDSNHLEHSSFTDDQHLCIIRDANTHRLYDYSKEYLDSYEIPLDLLEKPNVTIETLYCPLDCHLAICSPDVLHLFKDNIDCSTINDLVKGVLRDEEIANHTIYSYIYEKGYFLSVHNLSLYMKATFDILRRWSYPLVPEIMASVPKLHLATTTTTPSSPQIKLSDPCLSFCNTNHPVVYDKHNIYKQGDIQLDRLSHIQQDVFIGNKSQIASGVCLRSSFIGQNCTIGKDTRIENSIIWSNVQIGENCFIRNSIICDSVLVRNGVKINPECVLCKGVIIGANVELKERSVVIGSTSLSSANSIDEVEIDDEIQLPPTDFKRTNSRQRRSSTRLSEKSFSDKSICSSIEETVASNSDLVGVDGFGRELIFSYMHDNQPNKSKATDDDDDDDDDDNDSDSQEKHPYDAWGKRIESQDSSTSEVEPEPTGRISRPSSHLNQPTVPAANNETSGESGESTISDDGSSTHSDDEEYGNVDEFQEEVTRTLERAYKQKLNIENIVVELNMLKPTYDVSPTEFDKSVTRAVFLLPFEKKIANLFNGNYWNALKSTLDQTTQFILKNYMKTTNEESQMTLLTELESICLKHVHPIGERVVNILNYLYDQDVIVEESIIKWYQLKQSQIEKNEILIKSDEKIYYDKLKQFVEWLQNAESEDDDEDDDD</sequence>
<dbReference type="Proteomes" id="UP000663828">
    <property type="component" value="Unassembled WGS sequence"/>
</dbReference>
<evidence type="ECO:0000256" key="2">
    <source>
        <dbReference type="ARBA" id="ARBA00007878"/>
    </source>
</evidence>
<dbReference type="Gene3D" id="3.90.550.10">
    <property type="entry name" value="Spore Coat Polysaccharide Biosynthesis Protein SpsA, Chain A"/>
    <property type="match status" value="1"/>
</dbReference>
<dbReference type="InterPro" id="IPR029044">
    <property type="entry name" value="Nucleotide-diphossugar_trans"/>
</dbReference>
<dbReference type="PROSITE" id="PS51363">
    <property type="entry name" value="W2"/>
    <property type="match status" value="1"/>
</dbReference>
<reference evidence="11" key="1">
    <citation type="submission" date="2021-02" db="EMBL/GenBank/DDBJ databases">
        <authorList>
            <person name="Nowell W R."/>
        </authorList>
    </citation>
    <scope>NUCLEOTIDE SEQUENCE</scope>
</reference>
<accession>A0A813S4P7</accession>
<dbReference type="Proteomes" id="UP000663852">
    <property type="component" value="Unassembled WGS sequence"/>
</dbReference>
<comment type="caution">
    <text evidence="11">The sequence shown here is derived from an EMBL/GenBank/DDBJ whole genome shotgun (WGS) entry which is preliminary data.</text>
</comment>